<keyword evidence="5 9" id="KW-0169">Cobalamin biosynthesis</keyword>
<feature type="transmembrane region" description="Helical" evidence="9">
    <location>
        <begin position="50"/>
        <end position="75"/>
    </location>
</feature>
<evidence type="ECO:0000256" key="2">
    <source>
        <dbReference type="ARBA" id="ARBA00004953"/>
    </source>
</evidence>
<comment type="caution">
    <text evidence="9">Lacks conserved residue(s) required for the propagation of feature annotation.</text>
</comment>
<gene>
    <name evidence="9" type="primary">cobD</name>
    <name evidence="10" type="ORF">DA01_07035</name>
</gene>
<dbReference type="EMBL" id="JGYD01000025">
    <property type="protein sequence ID" value="KSV17172.1"/>
    <property type="molecule type" value="Genomic_DNA"/>
</dbReference>
<dbReference type="HAMAP" id="MF_00024">
    <property type="entry name" value="CobD_CbiB"/>
    <property type="match status" value="1"/>
</dbReference>
<organism evidence="10 11">
    <name type="scientific">Dehalococcoides mccartyi</name>
    <dbReference type="NCBI Taxonomy" id="61435"/>
    <lineage>
        <taxon>Bacteria</taxon>
        <taxon>Bacillati</taxon>
        <taxon>Chloroflexota</taxon>
        <taxon>Dehalococcoidia</taxon>
        <taxon>Dehalococcoidales</taxon>
        <taxon>Dehalococcoidaceae</taxon>
        <taxon>Dehalococcoides</taxon>
    </lineage>
</organism>
<comment type="caution">
    <text evidence="10">The sequence shown here is derived from an EMBL/GenBank/DDBJ whole genome shotgun (WGS) entry which is preliminary data.</text>
</comment>
<reference evidence="10 11" key="1">
    <citation type="journal article" date="2015" name="Sci. Rep.">
        <title>A comparative genomics and reductive dehalogenase gene transcription study of two chloroethene-respiring bacteria, Dehalococcoides mccartyi strains MB and 11a.</title>
        <authorList>
            <person name="Low A."/>
            <person name="Shen Z."/>
            <person name="Cheng D."/>
            <person name="Rogers M.J."/>
            <person name="Lee P.K."/>
            <person name="He J."/>
        </authorList>
    </citation>
    <scope>NUCLEOTIDE SEQUENCE [LARGE SCALE GENOMIC DNA]</scope>
    <source>
        <strain evidence="10 11">MB</strain>
    </source>
</reference>
<comment type="subcellular location">
    <subcellularLocation>
        <location evidence="1 9">Cell membrane</location>
        <topology evidence="1 9">Multi-pass membrane protein</topology>
    </subcellularLocation>
</comment>
<dbReference type="RefSeq" id="WP_058292627.1">
    <property type="nucleotide sequence ID" value="NZ_JGYD01000025.1"/>
</dbReference>
<evidence type="ECO:0000256" key="3">
    <source>
        <dbReference type="ARBA" id="ARBA00006263"/>
    </source>
</evidence>
<accession>A0A0V8M0D9</accession>
<dbReference type="PANTHER" id="PTHR34308">
    <property type="entry name" value="COBALAMIN BIOSYNTHESIS PROTEIN CBIB"/>
    <property type="match status" value="1"/>
</dbReference>
<sequence>METVYIIVLALTLDLVLGEYPAPLHPVVWLGKFISFLNRFSPSHSPKIQFIYGAFLSILTVSISFAAVFFILGYLKDFNTLLYIIAGGLMLKPAFCLRKQWTIALKIKKLLGNNSNSVPPKELETLIGTVPHTQEGLSRKDIISASIRSISENASDFFVAPLFYFIFLGVPGAFAYRAINTLDSMIGYHGQYEYLGKFAARLDDAANFIPARLTALLFVIGAFILRQNPKLALRSVLADHARTTSPNAGWPMAAMAGAIGISLEKANCYTIGKPLHPLSDTDLSVAVRLYQASMFIWAGVCIAIAWI</sequence>
<dbReference type="OrthoDB" id="9811967at2"/>
<dbReference type="Pfam" id="PF03186">
    <property type="entry name" value="CobD_Cbib"/>
    <property type="match status" value="1"/>
</dbReference>
<dbReference type="Proteomes" id="UP000053577">
    <property type="component" value="Unassembled WGS sequence"/>
</dbReference>
<evidence type="ECO:0000313" key="11">
    <source>
        <dbReference type="Proteomes" id="UP000053577"/>
    </source>
</evidence>
<dbReference type="GO" id="GO:0048472">
    <property type="term" value="F:threonine-phosphate decarboxylase activity"/>
    <property type="evidence" value="ECO:0007669"/>
    <property type="project" value="InterPro"/>
</dbReference>
<dbReference type="AlphaFoldDB" id="A0A0V8M0D9"/>
<dbReference type="InterPro" id="IPR004485">
    <property type="entry name" value="Cobalamin_biosynth_CobD/CbiB"/>
</dbReference>
<evidence type="ECO:0000256" key="4">
    <source>
        <dbReference type="ARBA" id="ARBA00022475"/>
    </source>
</evidence>
<evidence type="ECO:0000256" key="9">
    <source>
        <dbReference type="HAMAP-Rule" id="MF_00024"/>
    </source>
</evidence>
<name>A0A0V8M0D9_9CHLR</name>
<evidence type="ECO:0000256" key="8">
    <source>
        <dbReference type="ARBA" id="ARBA00023136"/>
    </source>
</evidence>
<keyword evidence="7 9" id="KW-1133">Transmembrane helix</keyword>
<dbReference type="NCBIfam" id="TIGR00380">
    <property type="entry name" value="cobal_cbiB"/>
    <property type="match status" value="1"/>
</dbReference>
<dbReference type="GO" id="GO:0015420">
    <property type="term" value="F:ABC-type vitamin B12 transporter activity"/>
    <property type="evidence" value="ECO:0007669"/>
    <property type="project" value="UniProtKB-UniRule"/>
</dbReference>
<dbReference type="PANTHER" id="PTHR34308:SF1">
    <property type="entry name" value="COBALAMIN BIOSYNTHESIS PROTEIN CBIB"/>
    <property type="match status" value="1"/>
</dbReference>
<protein>
    <recommendedName>
        <fullName evidence="9">Cobalamin biosynthesis protein CobD</fullName>
    </recommendedName>
</protein>
<dbReference type="PATRIC" id="fig|61435.5.peg.1384"/>
<dbReference type="GO" id="GO:0009236">
    <property type="term" value="P:cobalamin biosynthetic process"/>
    <property type="evidence" value="ECO:0007669"/>
    <property type="project" value="UniProtKB-UniRule"/>
</dbReference>
<keyword evidence="6 9" id="KW-0812">Transmembrane</keyword>
<feature type="transmembrane region" description="Helical" evidence="9">
    <location>
        <begin position="205"/>
        <end position="225"/>
    </location>
</feature>
<comment type="similarity">
    <text evidence="3 9">Belongs to the CobD/CbiB family.</text>
</comment>
<comment type="function">
    <text evidence="9">Converts cobyric acid to cobinamide by the addition of aminopropanol on the F carboxylic group.</text>
</comment>
<proteinExistence type="inferred from homology"/>
<evidence type="ECO:0000256" key="7">
    <source>
        <dbReference type="ARBA" id="ARBA00022989"/>
    </source>
</evidence>
<dbReference type="UniPathway" id="UPA00148"/>
<evidence type="ECO:0000256" key="1">
    <source>
        <dbReference type="ARBA" id="ARBA00004651"/>
    </source>
</evidence>
<comment type="pathway">
    <text evidence="2 9">Cofactor biosynthesis; adenosylcobalamin biosynthesis.</text>
</comment>
<evidence type="ECO:0000256" key="6">
    <source>
        <dbReference type="ARBA" id="ARBA00022692"/>
    </source>
</evidence>
<feature type="transmembrane region" description="Helical" evidence="9">
    <location>
        <begin position="157"/>
        <end position="179"/>
    </location>
</feature>
<evidence type="ECO:0000256" key="5">
    <source>
        <dbReference type="ARBA" id="ARBA00022573"/>
    </source>
</evidence>
<dbReference type="GO" id="GO:0005886">
    <property type="term" value="C:plasma membrane"/>
    <property type="evidence" value="ECO:0007669"/>
    <property type="project" value="UniProtKB-SubCell"/>
</dbReference>
<keyword evidence="4 9" id="KW-1003">Cell membrane</keyword>
<keyword evidence="8 9" id="KW-0472">Membrane</keyword>
<evidence type="ECO:0000313" key="10">
    <source>
        <dbReference type="EMBL" id="KSV17172.1"/>
    </source>
</evidence>